<feature type="repeat" description="TPR" evidence="2">
    <location>
        <begin position="184"/>
        <end position="217"/>
    </location>
</feature>
<feature type="signal peptide" evidence="1">
    <location>
        <begin position="1"/>
        <end position="24"/>
    </location>
</feature>
<feature type="domain" description="YbgF trimerisation" evidence="4">
    <location>
        <begin position="28"/>
        <end position="106"/>
    </location>
</feature>
<keyword evidence="1" id="KW-0132">Cell division</keyword>
<gene>
    <name evidence="5" type="primary">ybgF</name>
    <name evidence="1" type="synonym">cpoB</name>
    <name evidence="5" type="ORF">E1B00_06770</name>
</gene>
<evidence type="ECO:0000259" key="4">
    <source>
        <dbReference type="Pfam" id="PF16331"/>
    </source>
</evidence>
<evidence type="ECO:0000256" key="2">
    <source>
        <dbReference type="PROSITE-ProRule" id="PRU00339"/>
    </source>
</evidence>
<dbReference type="EMBL" id="SMDR01000001">
    <property type="protein sequence ID" value="TNJ35452.1"/>
    <property type="molecule type" value="Genomic_DNA"/>
</dbReference>
<proteinExistence type="inferred from homology"/>
<keyword evidence="1" id="KW-0175">Coiled coil</keyword>
<dbReference type="OrthoDB" id="9768142at2"/>
<sequence precursor="true">MGRQRILCVVTVVAALVAATPAMAQRLSLAERVTKLENAANAQNLDAGRSNLEAQNQIVELQTEVRSLRGLVETLQNEIEQLKQSNRQQYIDLDARLARLEGGAPAAAPASPSSTAAAPATAANAPATGPSSAGAAPAATVDPAAEDAAYQAALDALVERYEAADSARLFQAFIRDYPQSALLPNAYYWLGESYYVTQNYELALEAFRTLLGQYPGSRKEADALLKTGYCQIALGQRAEGETTLRDLTARHPGTDAAGKAESRLRTLALENR</sequence>
<dbReference type="InterPro" id="IPR019734">
    <property type="entry name" value="TPR_rpt"/>
</dbReference>
<evidence type="ECO:0000313" key="5">
    <source>
        <dbReference type="EMBL" id="TNJ35452.1"/>
    </source>
</evidence>
<name>A0A5C4RWX4_9GAMM</name>
<dbReference type="GO" id="GO:0030288">
    <property type="term" value="C:outer membrane-bounded periplasmic space"/>
    <property type="evidence" value="ECO:0007669"/>
    <property type="project" value="UniProtKB-UniRule"/>
</dbReference>
<dbReference type="SUPFAM" id="SSF48452">
    <property type="entry name" value="TPR-like"/>
    <property type="match status" value="1"/>
</dbReference>
<dbReference type="InterPro" id="IPR034706">
    <property type="entry name" value="CpoB"/>
</dbReference>
<dbReference type="Gene3D" id="1.25.40.10">
    <property type="entry name" value="Tetratricopeptide repeat domain"/>
    <property type="match status" value="1"/>
</dbReference>
<feature type="chain" id="PRO_5023572313" description="Cell division coordinator CpoB" evidence="1">
    <location>
        <begin position="25"/>
        <end position="272"/>
    </location>
</feature>
<evidence type="ECO:0000256" key="3">
    <source>
        <dbReference type="SAM" id="MobiDB-lite"/>
    </source>
</evidence>
<dbReference type="InterPro" id="IPR014162">
    <property type="entry name" value="CpoB_C"/>
</dbReference>
<organism evidence="5 6">
    <name type="scientific">Arenimonas terrae</name>
    <dbReference type="NCBI Taxonomy" id="2546226"/>
    <lineage>
        <taxon>Bacteria</taxon>
        <taxon>Pseudomonadati</taxon>
        <taxon>Pseudomonadota</taxon>
        <taxon>Gammaproteobacteria</taxon>
        <taxon>Lysobacterales</taxon>
        <taxon>Lysobacteraceae</taxon>
        <taxon>Arenimonas</taxon>
    </lineage>
</organism>
<keyword evidence="2" id="KW-0802">TPR repeat</keyword>
<dbReference type="NCBIfam" id="TIGR02795">
    <property type="entry name" value="tol_pal_ybgF"/>
    <property type="match status" value="1"/>
</dbReference>
<protein>
    <recommendedName>
        <fullName evidence="1">Cell division coordinator CpoB</fullName>
    </recommendedName>
</protein>
<dbReference type="GO" id="GO:0070206">
    <property type="term" value="P:protein trimerization"/>
    <property type="evidence" value="ECO:0007669"/>
    <property type="project" value="InterPro"/>
</dbReference>
<dbReference type="PROSITE" id="PS50005">
    <property type="entry name" value="TPR"/>
    <property type="match status" value="1"/>
</dbReference>
<reference evidence="5 6" key="1">
    <citation type="submission" date="2019-03" db="EMBL/GenBank/DDBJ databases">
        <title>Arenimonas daejeonensis sp. nov., isolated from compost.</title>
        <authorList>
            <person name="Jeon C.O."/>
        </authorList>
    </citation>
    <scope>NUCLEOTIDE SEQUENCE [LARGE SCALE GENOMIC DNA]</scope>
    <source>
        <strain evidence="5 6">R29</strain>
    </source>
</reference>
<comment type="subcellular location">
    <subcellularLocation>
        <location evidence="1">Periplasm</location>
    </subcellularLocation>
</comment>
<dbReference type="Pfam" id="PF13174">
    <property type="entry name" value="TPR_6"/>
    <property type="match status" value="2"/>
</dbReference>
<dbReference type="HAMAP" id="MF_02066">
    <property type="entry name" value="CpoB"/>
    <property type="match status" value="1"/>
</dbReference>
<keyword evidence="6" id="KW-1185">Reference proteome</keyword>
<comment type="similarity">
    <text evidence="1">Belongs to the CpoB family.</text>
</comment>
<keyword evidence="1" id="KW-0732">Signal</keyword>
<dbReference type="InterPro" id="IPR032519">
    <property type="entry name" value="YbgF_tri"/>
</dbReference>
<feature type="coiled-coil region" evidence="1">
    <location>
        <begin position="51"/>
        <end position="92"/>
    </location>
</feature>
<dbReference type="InterPro" id="IPR011990">
    <property type="entry name" value="TPR-like_helical_dom_sf"/>
</dbReference>
<dbReference type="RefSeq" id="WP_139446907.1">
    <property type="nucleotide sequence ID" value="NZ_SMDR01000001.1"/>
</dbReference>
<dbReference type="Proteomes" id="UP000305760">
    <property type="component" value="Unassembled WGS sequence"/>
</dbReference>
<accession>A0A5C4RWX4</accession>
<dbReference type="Gene3D" id="1.20.5.110">
    <property type="match status" value="1"/>
</dbReference>
<feature type="region of interest" description="Disordered" evidence="3">
    <location>
        <begin position="104"/>
        <end position="139"/>
    </location>
</feature>
<dbReference type="GO" id="GO:0043093">
    <property type="term" value="P:FtsZ-dependent cytokinesis"/>
    <property type="evidence" value="ECO:0007669"/>
    <property type="project" value="UniProtKB-UniRule"/>
</dbReference>
<dbReference type="Pfam" id="PF16331">
    <property type="entry name" value="TolA_bind_tri"/>
    <property type="match status" value="1"/>
</dbReference>
<keyword evidence="1" id="KW-0574">Periplasm</keyword>
<comment type="function">
    <text evidence="1">Mediates coordination of peptidoglycan synthesis and outer membrane constriction during cell division.</text>
</comment>
<evidence type="ECO:0000313" key="6">
    <source>
        <dbReference type="Proteomes" id="UP000305760"/>
    </source>
</evidence>
<comment type="caution">
    <text evidence="5">The sequence shown here is derived from an EMBL/GenBank/DDBJ whole genome shotgun (WGS) entry which is preliminary data.</text>
</comment>
<dbReference type="AlphaFoldDB" id="A0A5C4RWX4"/>
<evidence type="ECO:0000256" key="1">
    <source>
        <dbReference type="HAMAP-Rule" id="MF_02066"/>
    </source>
</evidence>
<keyword evidence="1" id="KW-0131">Cell cycle</keyword>